<keyword evidence="5" id="KW-0255">Endonuclease</keyword>
<organism evidence="10 11">
    <name type="scientific">Chara braunii</name>
    <name type="common">Braun's stonewort</name>
    <dbReference type="NCBI Taxonomy" id="69332"/>
    <lineage>
        <taxon>Eukaryota</taxon>
        <taxon>Viridiplantae</taxon>
        <taxon>Streptophyta</taxon>
        <taxon>Charophyceae</taxon>
        <taxon>Charales</taxon>
        <taxon>Characeae</taxon>
        <taxon>Chara</taxon>
    </lineage>
</organism>
<feature type="region of interest" description="Disordered" evidence="8">
    <location>
        <begin position="1"/>
        <end position="50"/>
    </location>
</feature>
<dbReference type="PANTHER" id="PTHR24559">
    <property type="entry name" value="TRANSPOSON TY3-I GAG-POL POLYPROTEIN"/>
    <property type="match status" value="1"/>
</dbReference>
<dbReference type="Gene3D" id="2.40.70.10">
    <property type="entry name" value="Acid Proteases"/>
    <property type="match status" value="1"/>
</dbReference>
<evidence type="ECO:0000313" key="11">
    <source>
        <dbReference type="Proteomes" id="UP000265515"/>
    </source>
</evidence>
<dbReference type="OrthoDB" id="6932368at2759"/>
<feature type="compositionally biased region" description="Gly residues" evidence="8">
    <location>
        <begin position="174"/>
        <end position="194"/>
    </location>
</feature>
<feature type="compositionally biased region" description="Polar residues" evidence="8">
    <location>
        <begin position="488"/>
        <end position="503"/>
    </location>
</feature>
<feature type="compositionally biased region" description="Acidic residues" evidence="8">
    <location>
        <begin position="124"/>
        <end position="173"/>
    </location>
</feature>
<feature type="domain" description="Reverse transcriptase" evidence="9">
    <location>
        <begin position="831"/>
        <end position="1010"/>
    </location>
</feature>
<evidence type="ECO:0000256" key="3">
    <source>
        <dbReference type="ARBA" id="ARBA00022695"/>
    </source>
</evidence>
<dbReference type="GO" id="GO:0006508">
    <property type="term" value="P:proteolysis"/>
    <property type="evidence" value="ECO:0007669"/>
    <property type="project" value="UniProtKB-KW"/>
</dbReference>
<evidence type="ECO:0000256" key="1">
    <source>
        <dbReference type="ARBA" id="ARBA00022670"/>
    </source>
</evidence>
<evidence type="ECO:0000256" key="8">
    <source>
        <dbReference type="SAM" id="MobiDB-lite"/>
    </source>
</evidence>
<comment type="caution">
    <text evidence="10">The sequence shown here is derived from an EMBL/GenBank/DDBJ whole genome shotgun (WGS) entry which is preliminary data.</text>
</comment>
<dbReference type="GO" id="GO:0003964">
    <property type="term" value="F:RNA-directed DNA polymerase activity"/>
    <property type="evidence" value="ECO:0007669"/>
    <property type="project" value="UniProtKB-KW"/>
</dbReference>
<evidence type="ECO:0000313" key="10">
    <source>
        <dbReference type="EMBL" id="GBG77221.1"/>
    </source>
</evidence>
<dbReference type="AlphaFoldDB" id="A0A388L4I8"/>
<keyword evidence="3" id="KW-0548">Nucleotidyltransferase</keyword>
<feature type="region of interest" description="Disordered" evidence="8">
    <location>
        <begin position="455"/>
        <end position="504"/>
    </location>
</feature>
<evidence type="ECO:0000256" key="5">
    <source>
        <dbReference type="ARBA" id="ARBA00022759"/>
    </source>
</evidence>
<dbReference type="Proteomes" id="UP000265515">
    <property type="component" value="Unassembled WGS sequence"/>
</dbReference>
<dbReference type="PROSITE" id="PS50878">
    <property type="entry name" value="RT_POL"/>
    <property type="match status" value="1"/>
</dbReference>
<keyword evidence="6" id="KW-0378">Hydrolase</keyword>
<accession>A0A388L4I8</accession>
<dbReference type="CDD" id="cd01647">
    <property type="entry name" value="RT_LTR"/>
    <property type="match status" value="1"/>
</dbReference>
<keyword evidence="1" id="KW-0645">Protease</keyword>
<feature type="region of interest" description="Disordered" evidence="8">
    <location>
        <begin position="104"/>
        <end position="197"/>
    </location>
</feature>
<dbReference type="InterPro" id="IPR000477">
    <property type="entry name" value="RT_dom"/>
</dbReference>
<protein>
    <recommendedName>
        <fullName evidence="9">Reverse transcriptase domain-containing protein</fullName>
    </recommendedName>
</protein>
<proteinExistence type="predicted"/>
<reference evidence="10 11" key="1">
    <citation type="journal article" date="2018" name="Cell">
        <title>The Chara Genome: Secondary Complexity and Implications for Plant Terrestrialization.</title>
        <authorList>
            <person name="Nishiyama T."/>
            <person name="Sakayama H."/>
            <person name="Vries J.D."/>
            <person name="Buschmann H."/>
            <person name="Saint-Marcoux D."/>
            <person name="Ullrich K.K."/>
            <person name="Haas F.B."/>
            <person name="Vanderstraeten L."/>
            <person name="Becker D."/>
            <person name="Lang D."/>
            <person name="Vosolsobe S."/>
            <person name="Rombauts S."/>
            <person name="Wilhelmsson P.K.I."/>
            <person name="Janitza P."/>
            <person name="Kern R."/>
            <person name="Heyl A."/>
            <person name="Rumpler F."/>
            <person name="Villalobos L.I.A.C."/>
            <person name="Clay J.M."/>
            <person name="Skokan R."/>
            <person name="Toyoda A."/>
            <person name="Suzuki Y."/>
            <person name="Kagoshima H."/>
            <person name="Schijlen E."/>
            <person name="Tajeshwar N."/>
            <person name="Catarino B."/>
            <person name="Hetherington A.J."/>
            <person name="Saltykova A."/>
            <person name="Bonnot C."/>
            <person name="Breuninger H."/>
            <person name="Symeonidi A."/>
            <person name="Radhakrishnan G.V."/>
            <person name="Van Nieuwerburgh F."/>
            <person name="Deforce D."/>
            <person name="Chang C."/>
            <person name="Karol K.G."/>
            <person name="Hedrich R."/>
            <person name="Ulvskov P."/>
            <person name="Glockner G."/>
            <person name="Delwiche C.F."/>
            <person name="Petrasek J."/>
            <person name="Van de Peer Y."/>
            <person name="Friml J."/>
            <person name="Beilby M."/>
            <person name="Dolan L."/>
            <person name="Kohara Y."/>
            <person name="Sugano S."/>
            <person name="Fujiyama A."/>
            <person name="Delaux P.-M."/>
            <person name="Quint M."/>
            <person name="TheiBen G."/>
            <person name="Hagemann M."/>
            <person name="Harholt J."/>
            <person name="Dunand C."/>
            <person name="Zachgo S."/>
            <person name="Langdale J."/>
            <person name="Maumus F."/>
            <person name="Straeten D.V.D."/>
            <person name="Gould S.B."/>
            <person name="Rensing S.A."/>
        </authorList>
    </citation>
    <scope>NUCLEOTIDE SEQUENCE [LARGE SCALE GENOMIC DNA]</scope>
    <source>
        <strain evidence="10 11">S276</strain>
    </source>
</reference>
<feature type="compositionally biased region" description="Polar residues" evidence="8">
    <location>
        <begin position="456"/>
        <end position="471"/>
    </location>
</feature>
<feature type="compositionally biased region" description="Low complexity" evidence="8">
    <location>
        <begin position="525"/>
        <end position="537"/>
    </location>
</feature>
<dbReference type="GO" id="GO:0004519">
    <property type="term" value="F:endonuclease activity"/>
    <property type="evidence" value="ECO:0007669"/>
    <property type="project" value="UniProtKB-KW"/>
</dbReference>
<dbReference type="Gene3D" id="3.10.10.10">
    <property type="entry name" value="HIV Type 1 Reverse Transcriptase, subunit A, domain 1"/>
    <property type="match status" value="1"/>
</dbReference>
<dbReference type="InterPro" id="IPR043502">
    <property type="entry name" value="DNA/RNA_pol_sf"/>
</dbReference>
<feature type="compositionally biased region" description="Basic residues" evidence="8">
    <location>
        <begin position="1"/>
        <end position="10"/>
    </location>
</feature>
<evidence type="ECO:0000259" key="9">
    <source>
        <dbReference type="PROSITE" id="PS50878"/>
    </source>
</evidence>
<dbReference type="InterPro" id="IPR021109">
    <property type="entry name" value="Peptidase_aspartic_dom_sf"/>
</dbReference>
<evidence type="ECO:0000256" key="7">
    <source>
        <dbReference type="ARBA" id="ARBA00022918"/>
    </source>
</evidence>
<dbReference type="Pfam" id="PF00078">
    <property type="entry name" value="RVT_1"/>
    <property type="match status" value="1"/>
</dbReference>
<dbReference type="CDD" id="cd00303">
    <property type="entry name" value="retropepsin_like"/>
    <property type="match status" value="1"/>
</dbReference>
<dbReference type="InterPro" id="IPR043128">
    <property type="entry name" value="Rev_trsase/Diguanyl_cyclase"/>
</dbReference>
<feature type="region of interest" description="Disordered" evidence="8">
    <location>
        <begin position="525"/>
        <end position="560"/>
    </location>
</feature>
<dbReference type="SUPFAM" id="SSF56672">
    <property type="entry name" value="DNA/RNA polymerases"/>
    <property type="match status" value="1"/>
</dbReference>
<dbReference type="Gene3D" id="3.30.70.270">
    <property type="match status" value="1"/>
</dbReference>
<evidence type="ECO:0000256" key="6">
    <source>
        <dbReference type="ARBA" id="ARBA00022801"/>
    </source>
</evidence>
<dbReference type="GO" id="GO:0008233">
    <property type="term" value="F:peptidase activity"/>
    <property type="evidence" value="ECO:0007669"/>
    <property type="project" value="UniProtKB-KW"/>
</dbReference>
<feature type="compositionally biased region" description="Basic and acidic residues" evidence="8">
    <location>
        <begin position="13"/>
        <end position="42"/>
    </location>
</feature>
<dbReference type="PANTHER" id="PTHR24559:SF444">
    <property type="entry name" value="REVERSE TRANSCRIPTASE DOMAIN-CONTAINING PROTEIN"/>
    <property type="match status" value="1"/>
</dbReference>
<dbReference type="Pfam" id="PF08284">
    <property type="entry name" value="RVP_2"/>
    <property type="match status" value="1"/>
</dbReference>
<keyword evidence="7" id="KW-0695">RNA-directed DNA polymerase</keyword>
<sequence length="1020" mass="113442">MSAISHHRSLSHSNREGGRLGEEDEEKEPRGAEERVEIERWGGGRSSCPDPVSCTQCPGTNLQVQGAALELLKTRPCCWSYGAHRPSVFIADVVHATYVSPAASAAGSNHCGGHIYDESGKVEEEGEDDEEGREEDEEKEEEEDEAEEGEEEAAEEGLDDGGDDVEEDVDGEGGGDAGGDGRGGTGGGGGGGGGARRKVDEQIANLRKEKEEAEEAGKQEERRRQLLVEVQKVVDSGTASVYNKSIAEMVILNDIPNKSYFSNWDHRISAVESQGFAIEHKRGPKLTPPPMYSWEDPKVDVSDWVTSMQAYLGSFTCPEATKVGTILGRFERTALKWCTSFATKENIAMDRWAQQLGVAGLLKALQDRFADREQARKAADKIMLLGSHRFEGSLSKLYSLFESLTSTPGLEMSESDQLFHFLRAAPPDYSIALYAQGHKDWRSFGKAALDLESRLKVQTPSEGNKRPTSQGQRRRKGALLAADGGSDSDASQRGSPPSETASASAVEPAVLALAENLAAMFKGKFSKASSKGSASQKGKGKGRASSPQAQRPNLPRDVHWSVNVMDPSTLPWRALRIQEGQWQRRKDREEKKKHKSDLILLRPSILGTKIKGLLDCGATRNFISPKAVSKLHLDGRLVKLQQPLEVRLGNSSTVRITSAVKNLPVIFDKQEKVRQRLNFYVFPNVPFDLVFSMQWLEATNPRIDWQIPRVELPECRGDYQPCVLANEYHPVSNCYCMRAHEFFQLSRQTAHTRLFVAYAKQTGVDVAPCPSPIQQVFDSYPDLMQEPTELVHRETQHRIELLPGAVPPKGHVYRMSPAELDELRRRLETLTNKVWIKPNTSEFGAPVLFVPKGIGEFRMCVDYRGLNKITRKSTEPLPRIDDLLDMVQGCTIFSKIDLKSDYHQIEMVEGDVPKTAFKTRYGTYEYLVMPFGLCNAPGTFQAEMHRILRPYLDRFVVVYLDDIWVFSRSVEEHAQHLALVLQALHEAQYKINREKSSFGVTSVTYLGHVISGEGLAPEAP</sequence>
<dbReference type="Gramene" id="GBG77221">
    <property type="protein sequence ID" value="GBG77221"/>
    <property type="gene ID" value="CBR_g23548"/>
</dbReference>
<keyword evidence="11" id="KW-1185">Reference proteome</keyword>
<keyword evidence="4" id="KW-0540">Nuclease</keyword>
<keyword evidence="2" id="KW-0808">Transferase</keyword>
<dbReference type="FunFam" id="3.10.10.10:FF:000007">
    <property type="entry name" value="Retrovirus-related Pol polyprotein from transposon 17.6-like Protein"/>
    <property type="match status" value="1"/>
</dbReference>
<name>A0A388L4I8_CHABU</name>
<evidence type="ECO:0000256" key="2">
    <source>
        <dbReference type="ARBA" id="ARBA00022679"/>
    </source>
</evidence>
<gene>
    <name evidence="10" type="ORF">CBR_g23548</name>
</gene>
<dbReference type="InterPro" id="IPR053134">
    <property type="entry name" value="RNA-dir_DNA_polymerase"/>
</dbReference>
<dbReference type="EMBL" id="BFEA01000263">
    <property type="protein sequence ID" value="GBG77221.1"/>
    <property type="molecule type" value="Genomic_DNA"/>
</dbReference>
<evidence type="ECO:0000256" key="4">
    <source>
        <dbReference type="ARBA" id="ARBA00022722"/>
    </source>
</evidence>